<dbReference type="Pfam" id="PF13739">
    <property type="entry name" value="PdaC"/>
    <property type="match status" value="1"/>
</dbReference>
<sequence length="229" mass="27088">MNRDNCKTNISMRKYKHTFKFDNIDVLNLTIIYPTIHMANNQISEAIINNQINMQISDYYMYVSIKLYDLAVETYKDSLANNFPFHPYEAYMEYKITYNQDGFLSLYIDKYEYTGGAHGNTVRSSDTWELCNGAHIPLYCYFKPEANYKELLIEEIIRQADENMDTDTPPYFEDYRKLIVENFNPLSYYLTPEGLSIYYQQYEIAPYATGIVVFTIPYSIVEWHPECLC</sequence>
<evidence type="ECO:0008006" key="5">
    <source>
        <dbReference type="Google" id="ProtNLM"/>
    </source>
</evidence>
<accession>A0A1M6D6V8</accession>
<dbReference type="OrthoDB" id="5637at2"/>
<name>A0A1M6D6V8_9FIRM</name>
<dbReference type="InterPro" id="IPR025303">
    <property type="entry name" value="PdaC"/>
</dbReference>
<dbReference type="Pfam" id="PF11738">
    <property type="entry name" value="DUF3298"/>
    <property type="match status" value="1"/>
</dbReference>
<keyword evidence="4" id="KW-1185">Reference proteome</keyword>
<dbReference type="Gene3D" id="3.30.565.40">
    <property type="entry name" value="Fervidobacterium nodosum Rt17-B1 like"/>
    <property type="match status" value="1"/>
</dbReference>
<evidence type="ECO:0000313" key="4">
    <source>
        <dbReference type="Proteomes" id="UP000184442"/>
    </source>
</evidence>
<dbReference type="Gene3D" id="3.90.640.20">
    <property type="entry name" value="Heat-shock cognate protein, ATPase"/>
    <property type="match status" value="1"/>
</dbReference>
<dbReference type="EMBL" id="FQZS01000006">
    <property type="protein sequence ID" value="SHI68881.1"/>
    <property type="molecule type" value="Genomic_DNA"/>
</dbReference>
<dbReference type="RefSeq" id="WP_073025171.1">
    <property type="nucleotide sequence ID" value="NZ_FQZS01000006.1"/>
</dbReference>
<organism evidence="3 4">
    <name type="scientific">Lutispora thermophila DSM 19022</name>
    <dbReference type="NCBI Taxonomy" id="1122184"/>
    <lineage>
        <taxon>Bacteria</taxon>
        <taxon>Bacillati</taxon>
        <taxon>Bacillota</taxon>
        <taxon>Clostridia</taxon>
        <taxon>Lutisporales</taxon>
        <taxon>Lutisporaceae</taxon>
        <taxon>Lutispora</taxon>
    </lineage>
</organism>
<feature type="domain" description="DUF3298" evidence="1">
    <location>
        <begin position="142"/>
        <end position="219"/>
    </location>
</feature>
<dbReference type="Proteomes" id="UP000184442">
    <property type="component" value="Unassembled WGS sequence"/>
</dbReference>
<evidence type="ECO:0000259" key="2">
    <source>
        <dbReference type="Pfam" id="PF13739"/>
    </source>
</evidence>
<dbReference type="InterPro" id="IPR021729">
    <property type="entry name" value="DUF3298"/>
</dbReference>
<evidence type="ECO:0000259" key="1">
    <source>
        <dbReference type="Pfam" id="PF11738"/>
    </source>
</evidence>
<evidence type="ECO:0000313" key="3">
    <source>
        <dbReference type="EMBL" id="SHI68881.1"/>
    </source>
</evidence>
<dbReference type="STRING" id="1122184.SAMN02745176_01042"/>
<protein>
    <recommendedName>
        <fullName evidence="5">DUF3298 domain-containing protein</fullName>
    </recommendedName>
</protein>
<dbReference type="InterPro" id="IPR037126">
    <property type="entry name" value="PdaC/RsiV-like_sf"/>
</dbReference>
<proteinExistence type="predicted"/>
<dbReference type="AlphaFoldDB" id="A0A1M6D6V8"/>
<gene>
    <name evidence="3" type="ORF">SAMN02745176_01042</name>
</gene>
<reference evidence="3 4" key="1">
    <citation type="submission" date="2016-11" db="EMBL/GenBank/DDBJ databases">
        <authorList>
            <person name="Jaros S."/>
            <person name="Januszkiewicz K."/>
            <person name="Wedrychowicz H."/>
        </authorList>
    </citation>
    <scope>NUCLEOTIDE SEQUENCE [LARGE SCALE GENOMIC DNA]</scope>
    <source>
        <strain evidence="3 4">DSM 19022</strain>
    </source>
</reference>
<feature type="domain" description="Deacetylase PdaC" evidence="2">
    <location>
        <begin position="25"/>
        <end position="121"/>
    </location>
</feature>